<protein>
    <submittedName>
        <fullName evidence="1">Uncharacterized protein</fullName>
    </submittedName>
</protein>
<evidence type="ECO:0000313" key="1">
    <source>
        <dbReference type="EMBL" id="MPC15098.1"/>
    </source>
</evidence>
<evidence type="ECO:0000313" key="2">
    <source>
        <dbReference type="Proteomes" id="UP000324222"/>
    </source>
</evidence>
<sequence length="132" mass="14305">MWRVAGVDLSPITLTPTHLCFTPSNYHGILSQHNEMWNTQEKFEGGTAVNVVVFCLLSSRSLGIPPRPSPPPAAFPIAGFLGSLCHHWIYPPNLTCVLPTRGHPSNEVTPALITALLYPGHPVLPQKAPTPP</sequence>
<accession>A0A5B7D0V2</accession>
<keyword evidence="2" id="KW-1185">Reference proteome</keyword>
<dbReference type="AlphaFoldDB" id="A0A5B7D0V2"/>
<dbReference type="Proteomes" id="UP000324222">
    <property type="component" value="Unassembled WGS sequence"/>
</dbReference>
<organism evidence="1 2">
    <name type="scientific">Portunus trituberculatus</name>
    <name type="common">Swimming crab</name>
    <name type="synonym">Neptunus trituberculatus</name>
    <dbReference type="NCBI Taxonomy" id="210409"/>
    <lineage>
        <taxon>Eukaryota</taxon>
        <taxon>Metazoa</taxon>
        <taxon>Ecdysozoa</taxon>
        <taxon>Arthropoda</taxon>
        <taxon>Crustacea</taxon>
        <taxon>Multicrustacea</taxon>
        <taxon>Malacostraca</taxon>
        <taxon>Eumalacostraca</taxon>
        <taxon>Eucarida</taxon>
        <taxon>Decapoda</taxon>
        <taxon>Pleocyemata</taxon>
        <taxon>Brachyura</taxon>
        <taxon>Eubrachyura</taxon>
        <taxon>Portunoidea</taxon>
        <taxon>Portunidae</taxon>
        <taxon>Portuninae</taxon>
        <taxon>Portunus</taxon>
    </lineage>
</organism>
<comment type="caution">
    <text evidence="1">The sequence shown here is derived from an EMBL/GenBank/DDBJ whole genome shotgun (WGS) entry which is preliminary data.</text>
</comment>
<reference evidence="1 2" key="1">
    <citation type="submission" date="2019-05" db="EMBL/GenBank/DDBJ databases">
        <title>Another draft genome of Portunus trituberculatus and its Hox gene families provides insights of decapod evolution.</title>
        <authorList>
            <person name="Jeong J.-H."/>
            <person name="Song I."/>
            <person name="Kim S."/>
            <person name="Choi T."/>
            <person name="Kim D."/>
            <person name="Ryu S."/>
            <person name="Kim W."/>
        </authorList>
    </citation>
    <scope>NUCLEOTIDE SEQUENCE [LARGE SCALE GENOMIC DNA]</scope>
    <source>
        <tissue evidence="1">Muscle</tissue>
    </source>
</reference>
<proteinExistence type="predicted"/>
<dbReference type="EMBL" id="VSRR010000402">
    <property type="protein sequence ID" value="MPC15098.1"/>
    <property type="molecule type" value="Genomic_DNA"/>
</dbReference>
<gene>
    <name evidence="1" type="ORF">E2C01_007881</name>
</gene>
<name>A0A5B7D0V2_PORTR</name>